<keyword evidence="2" id="KW-1185">Reference proteome</keyword>
<evidence type="ECO:0000313" key="3">
    <source>
        <dbReference type="RefSeq" id="XP_034113386.1"/>
    </source>
</evidence>
<feature type="transmembrane region" description="Helical" evidence="1">
    <location>
        <begin position="103"/>
        <end position="121"/>
    </location>
</feature>
<evidence type="ECO:0000313" key="2">
    <source>
        <dbReference type="Proteomes" id="UP000515160"/>
    </source>
</evidence>
<dbReference type="GeneID" id="117573956"/>
<feature type="transmembrane region" description="Helical" evidence="1">
    <location>
        <begin position="272"/>
        <end position="296"/>
    </location>
</feature>
<protein>
    <submittedName>
        <fullName evidence="3">Uncharacterized protein LOC117573956</fullName>
    </submittedName>
</protein>
<evidence type="ECO:0000256" key="1">
    <source>
        <dbReference type="SAM" id="Phobius"/>
    </source>
</evidence>
<organism evidence="2 3">
    <name type="scientific">Drosophila albomicans</name>
    <name type="common">Fruit fly</name>
    <dbReference type="NCBI Taxonomy" id="7291"/>
    <lineage>
        <taxon>Eukaryota</taxon>
        <taxon>Metazoa</taxon>
        <taxon>Ecdysozoa</taxon>
        <taxon>Arthropoda</taxon>
        <taxon>Hexapoda</taxon>
        <taxon>Insecta</taxon>
        <taxon>Pterygota</taxon>
        <taxon>Neoptera</taxon>
        <taxon>Endopterygota</taxon>
        <taxon>Diptera</taxon>
        <taxon>Brachycera</taxon>
        <taxon>Muscomorpha</taxon>
        <taxon>Ephydroidea</taxon>
        <taxon>Drosophilidae</taxon>
        <taxon>Drosophila</taxon>
    </lineage>
</organism>
<keyword evidence="1" id="KW-0472">Membrane</keyword>
<dbReference type="RefSeq" id="XP_034113386.1">
    <property type="nucleotide sequence ID" value="XM_034257495.2"/>
</dbReference>
<dbReference type="OrthoDB" id="291792at2759"/>
<keyword evidence="1" id="KW-0812">Transmembrane</keyword>
<name>A0A6P8XB02_DROAB</name>
<reference evidence="3" key="1">
    <citation type="submission" date="2025-08" db="UniProtKB">
        <authorList>
            <consortium name="RefSeq"/>
        </authorList>
    </citation>
    <scope>IDENTIFICATION</scope>
    <source>
        <strain evidence="3">15112-1751.03</strain>
        <tissue evidence="3">Whole Adult</tissue>
    </source>
</reference>
<keyword evidence="1" id="KW-1133">Transmembrane helix</keyword>
<feature type="transmembrane region" description="Helical" evidence="1">
    <location>
        <begin position="316"/>
        <end position="335"/>
    </location>
</feature>
<dbReference type="AlphaFoldDB" id="A0A6P8XB02"/>
<dbReference type="Proteomes" id="UP000515160">
    <property type="component" value="Chromosome 2R"/>
</dbReference>
<feature type="transmembrane region" description="Helical" evidence="1">
    <location>
        <begin position="34"/>
        <end position="54"/>
    </location>
</feature>
<gene>
    <name evidence="3" type="primary">LOC117573956</name>
</gene>
<feature type="transmembrane region" description="Helical" evidence="1">
    <location>
        <begin position="152"/>
        <end position="173"/>
    </location>
</feature>
<sequence length="373" mass="42362">MGGLSKYFVEHVSKCSCNDLVHPHSCRRAMLQNLFHFVLSNMKYYLPMALLHLVSRKLRGFHEDLLHDASWYFTQLVSGGVLNGYLIATFICMMRNFLGEFRYFTLVFAPSVLGGLLTAYLPKRVKNVEHTGIFQSLIESFLLQRGNFVTKLLASSLTLQTLVFMVCSAIVLLGKERRWHNGFWFLTPEAVPPTDASNLGLYILQGMRKYLLIGLALDSFKGLLGCIKSGHWQLRQFRLESMAWLGCYAGIYRSILCYLRGQRAINETQLRVLAAFVGGISYLCFPKLTILSYALLETGRTIGGKYKTDKRNRLGITDVIFPFALAYIIHTYVFYPKKISGLGGIIIDSTTANYGSNIRKRLQKLYPFFAENS</sequence>
<accession>A0A6P8XB02</accession>
<proteinExistence type="predicted"/>
<feature type="transmembrane region" description="Helical" evidence="1">
    <location>
        <begin position="69"/>
        <end position="91"/>
    </location>
</feature>